<keyword evidence="5" id="KW-0223">Dioxygenase</keyword>
<dbReference type="KEGG" id="lsf:I8J32_007195"/>
<name>A0A974Y365_9GAMM</name>
<dbReference type="Gene3D" id="3.60.130.10">
    <property type="entry name" value="Clavaminate synthase-like"/>
    <property type="match status" value="1"/>
</dbReference>
<dbReference type="GO" id="GO:0016706">
    <property type="term" value="F:2-oxoglutarate-dependent dioxygenase activity"/>
    <property type="evidence" value="ECO:0007669"/>
    <property type="project" value="UniProtKB-ARBA"/>
</dbReference>
<protein>
    <submittedName>
        <fullName evidence="5">TauD/TfdA family dioxygenase</fullName>
    </submittedName>
</protein>
<feature type="domain" description="TauD/TfdA-like" evidence="4">
    <location>
        <begin position="24"/>
        <end position="311"/>
    </location>
</feature>
<evidence type="ECO:0000313" key="6">
    <source>
        <dbReference type="Proteomes" id="UP000639274"/>
    </source>
</evidence>
<proteinExistence type="predicted"/>
<sequence>MKMNPLFSTSTHHPVVITPGADSSLGALHEYVSQNQPEIQRLLLQHGGLLFRGFGLNGAEDFHACSQSLGARPFGYVGGDSPRNRVVADVFTSTEYPATEVISLHNEMSYLPSWPTRLFFYSHIPASTGGQTSLANSGDVLRALPQEIVDKFRAKKVNYIRNFQSKIPFGKSWQATYQTQDRAEVEQIAAEQGSVCTWTDDGTLRVSTRCDAFATHPQTGEEVWFNQAEQWHASSLNPAIRGMFEQMVGKGNLPHECEYGDGEPMDEQTLAEVRRILDSNKLLFDWQRGDLLVIDNILMMHGRESFKGERKTLAYLSST</sequence>
<dbReference type="InterPro" id="IPR042098">
    <property type="entry name" value="TauD-like_sf"/>
</dbReference>
<organism evidence="5 6">
    <name type="scientific">Agrilutibacter solisilvae</name>
    <dbReference type="NCBI Taxonomy" id="2763317"/>
    <lineage>
        <taxon>Bacteria</taxon>
        <taxon>Pseudomonadati</taxon>
        <taxon>Pseudomonadota</taxon>
        <taxon>Gammaproteobacteria</taxon>
        <taxon>Lysobacterales</taxon>
        <taxon>Lysobacteraceae</taxon>
        <taxon>Agrilutibacter</taxon>
    </lineage>
</organism>
<dbReference type="RefSeq" id="WP_200610161.1">
    <property type="nucleotide sequence ID" value="NZ_CP071518.1"/>
</dbReference>
<dbReference type="InterPro" id="IPR003819">
    <property type="entry name" value="TauD/TfdA-like"/>
</dbReference>
<dbReference type="AlphaFoldDB" id="A0A974Y365"/>
<comment type="cofactor">
    <cofactor evidence="1">
        <name>Fe(2+)</name>
        <dbReference type="ChEBI" id="CHEBI:29033"/>
    </cofactor>
</comment>
<evidence type="ECO:0000259" key="4">
    <source>
        <dbReference type="Pfam" id="PF02668"/>
    </source>
</evidence>
<dbReference type="PANTHER" id="PTHR10696:SF56">
    <property type="entry name" value="TAUD_TFDA-LIKE DOMAIN-CONTAINING PROTEIN"/>
    <property type="match status" value="1"/>
</dbReference>
<dbReference type="SUPFAM" id="SSF51197">
    <property type="entry name" value="Clavaminate synthase-like"/>
    <property type="match status" value="1"/>
</dbReference>
<evidence type="ECO:0000313" key="5">
    <source>
        <dbReference type="EMBL" id="QSX79620.1"/>
    </source>
</evidence>
<dbReference type="PANTHER" id="PTHR10696">
    <property type="entry name" value="GAMMA-BUTYROBETAINE HYDROXYLASE-RELATED"/>
    <property type="match status" value="1"/>
</dbReference>
<dbReference type="Proteomes" id="UP000639274">
    <property type="component" value="Chromosome"/>
</dbReference>
<dbReference type="InterPro" id="IPR050411">
    <property type="entry name" value="AlphaKG_dependent_hydroxylases"/>
</dbReference>
<accession>A0A974Y365</accession>
<dbReference type="EMBL" id="CP071518">
    <property type="protein sequence ID" value="QSX79620.1"/>
    <property type="molecule type" value="Genomic_DNA"/>
</dbReference>
<dbReference type="Pfam" id="PF02668">
    <property type="entry name" value="TauD"/>
    <property type="match status" value="1"/>
</dbReference>
<gene>
    <name evidence="5" type="ORF">I8J32_007195</name>
</gene>
<keyword evidence="3" id="KW-0045">Antibiotic biosynthesis</keyword>
<evidence type="ECO:0000256" key="3">
    <source>
        <dbReference type="ARBA" id="ARBA00023194"/>
    </source>
</evidence>
<keyword evidence="2" id="KW-0560">Oxidoreductase</keyword>
<evidence type="ECO:0000256" key="2">
    <source>
        <dbReference type="ARBA" id="ARBA00023002"/>
    </source>
</evidence>
<keyword evidence="6" id="KW-1185">Reference proteome</keyword>
<reference evidence="5 6" key="1">
    <citation type="submission" date="2021-03" db="EMBL/GenBank/DDBJ databases">
        <title>Lysobacter sp. nov. isolated from soil of gangwondo yeongwol, south Korea.</title>
        <authorList>
            <person name="Kim K.R."/>
            <person name="Kim K.H."/>
            <person name="Jeon C.O."/>
        </authorList>
    </citation>
    <scope>NUCLEOTIDE SEQUENCE [LARGE SCALE GENOMIC DNA]</scope>
    <source>
        <strain evidence="5 6">R19</strain>
    </source>
</reference>
<evidence type="ECO:0000256" key="1">
    <source>
        <dbReference type="ARBA" id="ARBA00001954"/>
    </source>
</evidence>
<dbReference type="GO" id="GO:0017000">
    <property type="term" value="P:antibiotic biosynthetic process"/>
    <property type="evidence" value="ECO:0007669"/>
    <property type="project" value="UniProtKB-KW"/>
</dbReference>